<dbReference type="PRINTS" id="PR00455">
    <property type="entry name" value="HTHTETR"/>
</dbReference>
<keyword evidence="2 4" id="KW-0238">DNA-binding</keyword>
<evidence type="ECO:0000256" key="2">
    <source>
        <dbReference type="ARBA" id="ARBA00023125"/>
    </source>
</evidence>
<dbReference type="InterPro" id="IPR001647">
    <property type="entry name" value="HTH_TetR"/>
</dbReference>
<dbReference type="Pfam" id="PF00440">
    <property type="entry name" value="TetR_N"/>
    <property type="match status" value="1"/>
</dbReference>
<dbReference type="Pfam" id="PF17920">
    <property type="entry name" value="TetR_C_16"/>
    <property type="match status" value="1"/>
</dbReference>
<proteinExistence type="predicted"/>
<gene>
    <name evidence="6" type="ORF">GCM10023320_12690</name>
</gene>
<dbReference type="PANTHER" id="PTHR30055:SF234">
    <property type="entry name" value="HTH-TYPE TRANSCRIPTIONAL REGULATOR BETI"/>
    <property type="match status" value="1"/>
</dbReference>
<feature type="DNA-binding region" description="H-T-H motif" evidence="4">
    <location>
        <begin position="39"/>
        <end position="58"/>
    </location>
</feature>
<dbReference type="InterPro" id="IPR041678">
    <property type="entry name" value="TetR_C_16"/>
</dbReference>
<dbReference type="PROSITE" id="PS50977">
    <property type="entry name" value="HTH_TETR_2"/>
    <property type="match status" value="1"/>
</dbReference>
<evidence type="ECO:0000313" key="7">
    <source>
        <dbReference type="Proteomes" id="UP001500804"/>
    </source>
</evidence>
<dbReference type="InterPro" id="IPR009057">
    <property type="entry name" value="Homeodomain-like_sf"/>
</dbReference>
<name>A0ABP9NGT9_9PSEU</name>
<reference evidence="7" key="1">
    <citation type="journal article" date="2019" name="Int. J. Syst. Evol. Microbiol.">
        <title>The Global Catalogue of Microorganisms (GCM) 10K type strain sequencing project: providing services to taxonomists for standard genome sequencing and annotation.</title>
        <authorList>
            <consortium name="The Broad Institute Genomics Platform"/>
            <consortium name="The Broad Institute Genome Sequencing Center for Infectious Disease"/>
            <person name="Wu L."/>
            <person name="Ma J."/>
        </authorList>
    </citation>
    <scope>NUCLEOTIDE SEQUENCE [LARGE SCALE GENOMIC DNA]</scope>
    <source>
        <strain evidence="7">JCM 18302</strain>
    </source>
</reference>
<dbReference type="EMBL" id="BAABJO010000004">
    <property type="protein sequence ID" value="GAA5114839.1"/>
    <property type="molecule type" value="Genomic_DNA"/>
</dbReference>
<evidence type="ECO:0000313" key="6">
    <source>
        <dbReference type="EMBL" id="GAA5114839.1"/>
    </source>
</evidence>
<keyword evidence="7" id="KW-1185">Reference proteome</keyword>
<protein>
    <submittedName>
        <fullName evidence="6">TetR family transcriptional regulator</fullName>
    </submittedName>
</protein>
<dbReference type="PANTHER" id="PTHR30055">
    <property type="entry name" value="HTH-TYPE TRANSCRIPTIONAL REGULATOR RUTR"/>
    <property type="match status" value="1"/>
</dbReference>
<dbReference type="InterPro" id="IPR050109">
    <property type="entry name" value="HTH-type_TetR-like_transc_reg"/>
</dbReference>
<keyword evidence="3" id="KW-0804">Transcription</keyword>
<dbReference type="Gene3D" id="1.10.357.10">
    <property type="entry name" value="Tetracycline Repressor, domain 2"/>
    <property type="match status" value="1"/>
</dbReference>
<evidence type="ECO:0000259" key="5">
    <source>
        <dbReference type="PROSITE" id="PS50977"/>
    </source>
</evidence>
<evidence type="ECO:0000256" key="3">
    <source>
        <dbReference type="ARBA" id="ARBA00023163"/>
    </source>
</evidence>
<keyword evidence="1" id="KW-0805">Transcription regulation</keyword>
<feature type="domain" description="HTH tetR-type" evidence="5">
    <location>
        <begin position="16"/>
        <end position="76"/>
    </location>
</feature>
<dbReference type="Proteomes" id="UP001500804">
    <property type="component" value="Unassembled WGS sequence"/>
</dbReference>
<comment type="caution">
    <text evidence="6">The sequence shown here is derived from an EMBL/GenBank/DDBJ whole genome shotgun (WGS) entry which is preliminary data.</text>
</comment>
<dbReference type="SUPFAM" id="SSF46689">
    <property type="entry name" value="Homeodomain-like"/>
    <property type="match status" value="1"/>
</dbReference>
<organism evidence="6 7">
    <name type="scientific">Pseudonocardia adelaidensis</name>
    <dbReference type="NCBI Taxonomy" id="648754"/>
    <lineage>
        <taxon>Bacteria</taxon>
        <taxon>Bacillati</taxon>
        <taxon>Actinomycetota</taxon>
        <taxon>Actinomycetes</taxon>
        <taxon>Pseudonocardiales</taxon>
        <taxon>Pseudonocardiaceae</taxon>
        <taxon>Pseudonocardia</taxon>
    </lineage>
</organism>
<evidence type="ECO:0000256" key="1">
    <source>
        <dbReference type="ARBA" id="ARBA00023015"/>
    </source>
</evidence>
<dbReference type="SUPFAM" id="SSF48498">
    <property type="entry name" value="Tetracyclin repressor-like, C-terminal domain"/>
    <property type="match status" value="1"/>
</dbReference>
<sequence>MEDAPTGRQARRRDAAATREAILRSALIAFTGHGYDGVGVREIANAAGVTAMLVNRYFGSKEQLFAEVVEVAFAERTLIADDVESLSRFAAAALVAAEPRSVDGFLLMLRSVANPRATEILRAAIDTHFQLPLQALLPGAQAHERAALFLSVLAGVRLMQQVLGSSALATADAPALERRLRPLFDLLVHPPADAEPP</sequence>
<dbReference type="RefSeq" id="WP_345603845.1">
    <property type="nucleotide sequence ID" value="NZ_BAABJO010000004.1"/>
</dbReference>
<evidence type="ECO:0000256" key="4">
    <source>
        <dbReference type="PROSITE-ProRule" id="PRU00335"/>
    </source>
</evidence>
<accession>A0ABP9NGT9</accession>
<dbReference type="InterPro" id="IPR036271">
    <property type="entry name" value="Tet_transcr_reg_TetR-rel_C_sf"/>
</dbReference>